<name>A0A1T5H3T7_9BACT</name>
<keyword evidence="4" id="KW-1133">Transmembrane helix</keyword>
<dbReference type="SMART" id="SM00342">
    <property type="entry name" value="HTH_ARAC"/>
    <property type="match status" value="1"/>
</dbReference>
<dbReference type="InterPro" id="IPR009057">
    <property type="entry name" value="Homeodomain-like_sf"/>
</dbReference>
<evidence type="ECO:0000256" key="2">
    <source>
        <dbReference type="ARBA" id="ARBA00023125"/>
    </source>
</evidence>
<evidence type="ECO:0000256" key="1">
    <source>
        <dbReference type="ARBA" id="ARBA00023015"/>
    </source>
</evidence>
<dbReference type="EMBL" id="FUZA01000008">
    <property type="protein sequence ID" value="SKC15353.1"/>
    <property type="molecule type" value="Genomic_DNA"/>
</dbReference>
<evidence type="ECO:0000313" key="6">
    <source>
        <dbReference type="EMBL" id="SKC15353.1"/>
    </source>
</evidence>
<evidence type="ECO:0000259" key="5">
    <source>
        <dbReference type="PROSITE" id="PS01124"/>
    </source>
</evidence>
<feature type="transmembrane region" description="Helical" evidence="4">
    <location>
        <begin position="69"/>
        <end position="92"/>
    </location>
</feature>
<proteinExistence type="predicted"/>
<dbReference type="PRINTS" id="PR00032">
    <property type="entry name" value="HTHARAC"/>
</dbReference>
<dbReference type="InterPro" id="IPR020449">
    <property type="entry name" value="Tscrpt_reg_AraC-type_HTH"/>
</dbReference>
<dbReference type="GO" id="GO:0043565">
    <property type="term" value="F:sequence-specific DNA binding"/>
    <property type="evidence" value="ECO:0007669"/>
    <property type="project" value="InterPro"/>
</dbReference>
<dbReference type="PROSITE" id="PS01124">
    <property type="entry name" value="HTH_ARAC_FAMILY_2"/>
    <property type="match status" value="1"/>
</dbReference>
<keyword evidence="2" id="KW-0238">DNA-binding</keyword>
<dbReference type="AlphaFoldDB" id="A0A1T5H3T7"/>
<keyword evidence="1" id="KW-0805">Transcription regulation</keyword>
<dbReference type="InterPro" id="IPR018062">
    <property type="entry name" value="HTH_AraC-typ_CS"/>
</dbReference>
<keyword evidence="7" id="KW-1185">Reference proteome</keyword>
<dbReference type="SUPFAM" id="SSF46689">
    <property type="entry name" value="Homeodomain-like"/>
    <property type="match status" value="1"/>
</dbReference>
<dbReference type="PROSITE" id="PS00041">
    <property type="entry name" value="HTH_ARAC_FAMILY_1"/>
    <property type="match status" value="1"/>
</dbReference>
<dbReference type="InterPro" id="IPR018060">
    <property type="entry name" value="HTH_AraC"/>
</dbReference>
<organism evidence="6 7">
    <name type="scientific">Dyadobacter psychrophilus</name>
    <dbReference type="NCBI Taxonomy" id="651661"/>
    <lineage>
        <taxon>Bacteria</taxon>
        <taxon>Pseudomonadati</taxon>
        <taxon>Bacteroidota</taxon>
        <taxon>Cytophagia</taxon>
        <taxon>Cytophagales</taxon>
        <taxon>Spirosomataceae</taxon>
        <taxon>Dyadobacter</taxon>
    </lineage>
</organism>
<dbReference type="Proteomes" id="UP000190897">
    <property type="component" value="Unassembled WGS sequence"/>
</dbReference>
<evidence type="ECO:0000256" key="4">
    <source>
        <dbReference type="SAM" id="Phobius"/>
    </source>
</evidence>
<feature type="transmembrane region" description="Helical" evidence="4">
    <location>
        <begin position="12"/>
        <end position="31"/>
    </location>
</feature>
<dbReference type="PANTHER" id="PTHR43280:SF29">
    <property type="entry name" value="ARAC-FAMILY TRANSCRIPTIONAL REGULATOR"/>
    <property type="match status" value="1"/>
</dbReference>
<feature type="transmembrane region" description="Helical" evidence="4">
    <location>
        <begin position="206"/>
        <end position="225"/>
    </location>
</feature>
<feature type="transmembrane region" description="Helical" evidence="4">
    <location>
        <begin position="43"/>
        <end position="63"/>
    </location>
</feature>
<accession>A0A1T5H3T7</accession>
<dbReference type="GO" id="GO:0003700">
    <property type="term" value="F:DNA-binding transcription factor activity"/>
    <property type="evidence" value="ECO:0007669"/>
    <property type="project" value="InterPro"/>
</dbReference>
<dbReference type="RefSeq" id="WP_229208543.1">
    <property type="nucleotide sequence ID" value="NZ_FUZA01000008.1"/>
</dbReference>
<protein>
    <submittedName>
        <fullName evidence="6">Helix-turn-helix domain-containing protein</fullName>
    </submittedName>
</protein>
<dbReference type="Gene3D" id="1.10.10.60">
    <property type="entry name" value="Homeodomain-like"/>
    <property type="match status" value="2"/>
</dbReference>
<reference evidence="7" key="1">
    <citation type="submission" date="2017-02" db="EMBL/GenBank/DDBJ databases">
        <authorList>
            <person name="Varghese N."/>
            <person name="Submissions S."/>
        </authorList>
    </citation>
    <scope>NUCLEOTIDE SEQUENCE [LARGE SCALE GENOMIC DNA]</scope>
    <source>
        <strain evidence="7">DSM 22270</strain>
    </source>
</reference>
<sequence length="388" mass="44492">MTPATLPIRTDLFSIFILLGFVQGLILAYFFLSHAKGDKQPNLFLGGLILGMAILLGDVWLGYTNYMFQVLWLVDFSEPINLVLAPLAYLYIKTGISQRSERGYWVHLLPAIIYFLYMCVLIYPQGNAYKYNCNISAFHPEMEMIVSSRYGSDWMFFPKNHITDFTAFSMVIYNLAGLYFLSNAFKKENLSIFTRDKSPLSWYRNIYLQLTVLVVIFLAVRLSFPHDLGDHIIAAFIAFIIYATSFTVLRRSLFFQDNNVRAAKKYEKSSLTQEIQSTTLKKLEEVMAGEKAFLDPGFSMPILAKRIGISPHHLSQILNEELGQSFFDFVANYRINEAQKLLRDEGSNFIKIEEIAQMVGYNSKSAFNTSFRKITGYTPSEFKKNAVK</sequence>
<dbReference type="PANTHER" id="PTHR43280">
    <property type="entry name" value="ARAC-FAMILY TRANSCRIPTIONAL REGULATOR"/>
    <property type="match status" value="1"/>
</dbReference>
<keyword evidence="4" id="KW-0812">Transmembrane</keyword>
<keyword evidence="3" id="KW-0804">Transcription</keyword>
<feature type="domain" description="HTH araC/xylS-type" evidence="5">
    <location>
        <begin position="284"/>
        <end position="385"/>
    </location>
</feature>
<dbReference type="STRING" id="651661.SAMN05660293_04835"/>
<gene>
    <name evidence="6" type="ORF">SAMN05660293_04835</name>
</gene>
<feature type="transmembrane region" description="Helical" evidence="4">
    <location>
        <begin position="231"/>
        <end position="249"/>
    </location>
</feature>
<evidence type="ECO:0000256" key="3">
    <source>
        <dbReference type="ARBA" id="ARBA00023163"/>
    </source>
</evidence>
<feature type="transmembrane region" description="Helical" evidence="4">
    <location>
        <begin position="165"/>
        <end position="185"/>
    </location>
</feature>
<keyword evidence="4" id="KW-0472">Membrane</keyword>
<dbReference type="Pfam" id="PF12833">
    <property type="entry name" value="HTH_18"/>
    <property type="match status" value="1"/>
</dbReference>
<feature type="transmembrane region" description="Helical" evidence="4">
    <location>
        <begin position="104"/>
        <end position="123"/>
    </location>
</feature>
<evidence type="ECO:0000313" key="7">
    <source>
        <dbReference type="Proteomes" id="UP000190897"/>
    </source>
</evidence>